<protein>
    <recommendedName>
        <fullName evidence="5">Glycosyl hydrolase family 20, domain 2</fullName>
    </recommendedName>
</protein>
<dbReference type="EMBL" id="FNVA01000006">
    <property type="protein sequence ID" value="SEG53023.1"/>
    <property type="molecule type" value="Genomic_DNA"/>
</dbReference>
<evidence type="ECO:0000313" key="3">
    <source>
        <dbReference type="EMBL" id="SEG53023.1"/>
    </source>
</evidence>
<dbReference type="OrthoDB" id="99887at2"/>
<dbReference type="GO" id="GO:0005975">
    <property type="term" value="P:carbohydrate metabolic process"/>
    <property type="evidence" value="ECO:0007669"/>
    <property type="project" value="UniProtKB-ARBA"/>
</dbReference>
<evidence type="ECO:0000313" key="4">
    <source>
        <dbReference type="Proteomes" id="UP000236728"/>
    </source>
</evidence>
<feature type="chain" id="PRO_5009293090" description="Glycosyl hydrolase family 20, domain 2" evidence="2">
    <location>
        <begin position="24"/>
        <end position="892"/>
    </location>
</feature>
<evidence type="ECO:0000256" key="1">
    <source>
        <dbReference type="ARBA" id="ARBA00022801"/>
    </source>
</evidence>
<organism evidence="3 4">
    <name type="scientific">Bryocella elongata</name>
    <dbReference type="NCBI Taxonomy" id="863522"/>
    <lineage>
        <taxon>Bacteria</taxon>
        <taxon>Pseudomonadati</taxon>
        <taxon>Acidobacteriota</taxon>
        <taxon>Terriglobia</taxon>
        <taxon>Terriglobales</taxon>
        <taxon>Acidobacteriaceae</taxon>
        <taxon>Bryocella</taxon>
    </lineage>
</organism>
<dbReference type="Proteomes" id="UP000236728">
    <property type="component" value="Unassembled WGS sequence"/>
</dbReference>
<reference evidence="3 4" key="1">
    <citation type="submission" date="2016-10" db="EMBL/GenBank/DDBJ databases">
        <authorList>
            <person name="de Groot N.N."/>
        </authorList>
    </citation>
    <scope>NUCLEOTIDE SEQUENCE [LARGE SCALE GENOMIC DNA]</scope>
    <source>
        <strain evidence="3 4">DSM 22489</strain>
    </source>
</reference>
<dbReference type="RefSeq" id="WP_103934213.1">
    <property type="nucleotide sequence ID" value="NZ_FNVA01000006.1"/>
</dbReference>
<dbReference type="AlphaFoldDB" id="A0A1H6AWM0"/>
<proteinExistence type="predicted"/>
<evidence type="ECO:0000256" key="2">
    <source>
        <dbReference type="SAM" id="SignalP"/>
    </source>
</evidence>
<name>A0A1H6AWM0_9BACT</name>
<keyword evidence="2" id="KW-0732">Signal</keyword>
<sequence>MKLCIPRATACLVLAALALPAFGRPRVITGTDATPRERFAAERIRTAVAGLPGAERILVAQRTDALLKPYDKDLNQFWPDAKEAFLLKRLGSTIVVSGYDSSGTLYGALELAQRISEAQALPASLDFEDHPQLKLRATAIGIQKPEITYEGAEYDYPLTQKDFGWFYDKAWWTRYLDTLVNERYNALYLWNGHPFTSLLKLPKYPEAQELPTAQLDQNIAMFQWVTAEADKRGIWVLQGFYNIHLSHTFARAHGVPYHLSAPSPLSAEYTRYCLSEFIRTYPNVGIFMTLGEAMGPHYGPQWMTDAIIPGVKDGLAELEKEVGHPVTPPPIVVRAHATDIDKVMEVSNPLYPNIDTMFKWNGESLTWTNVRGPVRAQFERLVASSQITVANIHLLSNLEPFRWGDPDFVRQTVLNFERIGIGGMHIYPLRYWDWPVSGDNTTPLLDQTDRDWIWFASWGRYAWNPHLDPKKEHVYWAHQIGDRFGSNDAGEHLLNAFEDAGPCAPALLPRIGVTEGNRQVFSLGMTMPQLIDAARYGPAQTLWTGDAPDGERLDEYVANEVNHKPHHGQTPLGIADQAVDWSTKAVTEAEAAGPSVTKDRAEYERILNDLRSIHALMLYYQAKTKAAEQVMFFGYDHDGAHLKAAETLLSTSVDHFRELVKLADPAYRSVAGMQTSQRQIPVRGAANTNHFRDLLPVYERELETFRERMKMATGDGDAQAMAVEQNIKPLPQVAFTLAPGAGETFTVNKDAGLLNMTGSPAIADLAPELAGLKGIRVDPKQDAPLHFTLSKPAQVLVALLPNKRGTANLSSATEQWNILLPGAIVPGGTGSRAVPLTVWAKPMAAGENDLDLGQGTYVVLGFIPEDAHVTPHMSMNLKGSNGAPPNLDWLFE</sequence>
<dbReference type="SUPFAM" id="SSF55545">
    <property type="entry name" value="beta-N-acetylhexosaminidase-like domain"/>
    <property type="match status" value="1"/>
</dbReference>
<accession>A0A1H6AWM0</accession>
<dbReference type="GO" id="GO:0016787">
    <property type="term" value="F:hydrolase activity"/>
    <property type="evidence" value="ECO:0007669"/>
    <property type="project" value="UniProtKB-KW"/>
</dbReference>
<keyword evidence="4" id="KW-1185">Reference proteome</keyword>
<feature type="signal peptide" evidence="2">
    <location>
        <begin position="1"/>
        <end position="23"/>
    </location>
</feature>
<evidence type="ECO:0008006" key="5">
    <source>
        <dbReference type="Google" id="ProtNLM"/>
    </source>
</evidence>
<gene>
    <name evidence="3" type="ORF">SAMN05421819_3331</name>
</gene>
<keyword evidence="1" id="KW-0378">Hydrolase</keyword>
<dbReference type="InterPro" id="IPR029018">
    <property type="entry name" value="Hex-like_dom2"/>
</dbReference>